<proteinExistence type="predicted"/>
<dbReference type="AlphaFoldDB" id="A0A1Y4LZI7"/>
<organism evidence="1 2">
    <name type="scientific">Butyricicoccus pullicaecorum</name>
    <dbReference type="NCBI Taxonomy" id="501571"/>
    <lineage>
        <taxon>Bacteria</taxon>
        <taxon>Bacillati</taxon>
        <taxon>Bacillota</taxon>
        <taxon>Clostridia</taxon>
        <taxon>Eubacteriales</taxon>
        <taxon>Butyricicoccaceae</taxon>
        <taxon>Butyricicoccus</taxon>
    </lineage>
</organism>
<name>A0A1Y4LZI7_9FIRM</name>
<reference evidence="2" key="1">
    <citation type="submission" date="2017-04" db="EMBL/GenBank/DDBJ databases">
        <title>Function of individual gut microbiota members based on whole genome sequencing of pure cultures obtained from chicken caecum.</title>
        <authorList>
            <person name="Medvecky M."/>
            <person name="Cejkova D."/>
            <person name="Polansky O."/>
            <person name="Karasova D."/>
            <person name="Kubasova T."/>
            <person name="Cizek A."/>
            <person name="Rychlik I."/>
        </authorList>
    </citation>
    <scope>NUCLEOTIDE SEQUENCE [LARGE SCALE GENOMIC DNA]</scope>
    <source>
        <strain evidence="2">An179</strain>
    </source>
</reference>
<sequence length="87" mass="10267">MVTKSLHHILPFLSTFFAQIQVLRVRRIQKGKVVDKSVQGGDSDYRVTRERPGIWSENQTFFVKFPSKTRVREVVHIIHRLIHKVWG</sequence>
<evidence type="ECO:0000313" key="2">
    <source>
        <dbReference type="Proteomes" id="UP000195326"/>
    </source>
</evidence>
<dbReference type="EMBL" id="NFKL01000002">
    <property type="protein sequence ID" value="OUP60481.1"/>
    <property type="molecule type" value="Genomic_DNA"/>
</dbReference>
<comment type="caution">
    <text evidence="1">The sequence shown here is derived from an EMBL/GenBank/DDBJ whole genome shotgun (WGS) entry which is preliminary data.</text>
</comment>
<accession>A0A1Y4LZI7</accession>
<evidence type="ECO:0000313" key="1">
    <source>
        <dbReference type="EMBL" id="OUP60481.1"/>
    </source>
</evidence>
<gene>
    <name evidence="1" type="ORF">B5F15_01885</name>
</gene>
<protein>
    <submittedName>
        <fullName evidence="1">Uncharacterized protein</fullName>
    </submittedName>
</protein>
<dbReference type="Proteomes" id="UP000195326">
    <property type="component" value="Unassembled WGS sequence"/>
</dbReference>